<evidence type="ECO:0008006" key="4">
    <source>
        <dbReference type="Google" id="ProtNLM"/>
    </source>
</evidence>
<reference evidence="2 3" key="1">
    <citation type="submission" date="2014-04" db="EMBL/GenBank/DDBJ databases">
        <title>The Genome Sequence of Thermoanaerobaculum aquaticum MP-01, The First Cultivated Group 23 Acidobacterium.</title>
        <authorList>
            <person name="Stamps B.W."/>
            <person name="Losey N.A."/>
            <person name="Lawson P.A."/>
            <person name="Stevenson B.S."/>
        </authorList>
    </citation>
    <scope>NUCLEOTIDE SEQUENCE [LARGE SCALE GENOMIC DNA]</scope>
    <source>
        <strain evidence="2 3">MP-01</strain>
    </source>
</reference>
<dbReference type="RefSeq" id="WP_038049844.1">
    <property type="nucleotide sequence ID" value="NZ_JMFG01000023.1"/>
</dbReference>
<name>A0A062XVA2_9BACT</name>
<dbReference type="STRING" id="1312852.EG19_06075"/>
<dbReference type="InterPro" id="IPR011250">
    <property type="entry name" value="OMP/PagP_B-barrel"/>
</dbReference>
<comment type="caution">
    <text evidence="2">The sequence shown here is derived from an EMBL/GenBank/DDBJ whole genome shotgun (WGS) entry which is preliminary data.</text>
</comment>
<dbReference type="EMBL" id="JMFG01000023">
    <property type="protein sequence ID" value="KDA53314.1"/>
    <property type="molecule type" value="Genomic_DNA"/>
</dbReference>
<keyword evidence="3" id="KW-1185">Reference proteome</keyword>
<dbReference type="SUPFAM" id="SSF56925">
    <property type="entry name" value="OMPA-like"/>
    <property type="match status" value="1"/>
</dbReference>
<dbReference type="EMBL" id="DSMR01000371">
    <property type="protein sequence ID" value="HET47521.1"/>
    <property type="molecule type" value="Genomic_DNA"/>
</dbReference>
<accession>A0A062XVA2</accession>
<proteinExistence type="predicted"/>
<dbReference type="Proteomes" id="UP000027284">
    <property type="component" value="Unassembled WGS sequence"/>
</dbReference>
<dbReference type="AlphaFoldDB" id="A0A062XVA2"/>
<gene>
    <name evidence="2" type="ORF">EG19_06075</name>
    <name evidence="1" type="ORF">ENQ31_05105</name>
</gene>
<sequence length="179" mass="19902">MRGLRLIPFLLLFGALSWAQALYLGAGAGAVWERRAPVAPHKEWFHSDRPATSFFLALPVEEGTLFRVEKLDLPRDVSWQGMAWEARLSGWTAGVDYFLPGVWGQALVGAGVGAYRLDLAAKTPPEGVEDTRFGWYVKVGEWFTLTRRLQFAAEVSYHRTNHAGQPQLLTASGALVFKL</sequence>
<evidence type="ECO:0000313" key="1">
    <source>
        <dbReference type="EMBL" id="HET47521.1"/>
    </source>
</evidence>
<evidence type="ECO:0000313" key="3">
    <source>
        <dbReference type="Proteomes" id="UP000027284"/>
    </source>
</evidence>
<evidence type="ECO:0000313" key="2">
    <source>
        <dbReference type="EMBL" id="KDA53314.1"/>
    </source>
</evidence>
<reference evidence="1" key="2">
    <citation type="journal article" date="2020" name="mSystems">
        <title>Genome- and Community-Level Interaction Insights into Carbon Utilization and Element Cycling Functions of Hydrothermarchaeota in Hydrothermal Sediment.</title>
        <authorList>
            <person name="Zhou Z."/>
            <person name="Liu Y."/>
            <person name="Xu W."/>
            <person name="Pan J."/>
            <person name="Luo Z.H."/>
            <person name="Li M."/>
        </authorList>
    </citation>
    <scope>NUCLEOTIDE SEQUENCE [LARGE SCALE GENOMIC DNA]</scope>
    <source>
        <strain evidence="1">SpSt-299</strain>
    </source>
</reference>
<organism evidence="2 3">
    <name type="scientific">Thermoanaerobaculum aquaticum</name>
    <dbReference type="NCBI Taxonomy" id="1312852"/>
    <lineage>
        <taxon>Bacteria</taxon>
        <taxon>Pseudomonadati</taxon>
        <taxon>Acidobacteriota</taxon>
        <taxon>Thermoanaerobaculia</taxon>
        <taxon>Thermoanaerobaculales</taxon>
        <taxon>Thermoanaerobaculaceae</taxon>
        <taxon>Thermoanaerobaculum</taxon>
    </lineage>
</organism>
<protein>
    <recommendedName>
        <fullName evidence="4">Outer membrane protein beta-barrel domain-containing protein</fullName>
    </recommendedName>
</protein>